<name>A0ABS8VND6_DATST</name>
<protein>
    <submittedName>
        <fullName evidence="2">Uncharacterized protein</fullName>
    </submittedName>
</protein>
<reference evidence="2 3" key="1">
    <citation type="journal article" date="2021" name="BMC Genomics">
        <title>Datura genome reveals duplications of psychoactive alkaloid biosynthetic genes and high mutation rate following tissue culture.</title>
        <authorList>
            <person name="Rajewski A."/>
            <person name="Carter-House D."/>
            <person name="Stajich J."/>
            <person name="Litt A."/>
        </authorList>
    </citation>
    <scope>NUCLEOTIDE SEQUENCE [LARGE SCALE GENOMIC DNA]</scope>
    <source>
        <strain evidence="2">AR-01</strain>
    </source>
</reference>
<organism evidence="2 3">
    <name type="scientific">Datura stramonium</name>
    <name type="common">Jimsonweed</name>
    <name type="synonym">Common thornapple</name>
    <dbReference type="NCBI Taxonomy" id="4076"/>
    <lineage>
        <taxon>Eukaryota</taxon>
        <taxon>Viridiplantae</taxon>
        <taxon>Streptophyta</taxon>
        <taxon>Embryophyta</taxon>
        <taxon>Tracheophyta</taxon>
        <taxon>Spermatophyta</taxon>
        <taxon>Magnoliopsida</taxon>
        <taxon>eudicotyledons</taxon>
        <taxon>Gunneridae</taxon>
        <taxon>Pentapetalae</taxon>
        <taxon>asterids</taxon>
        <taxon>lamiids</taxon>
        <taxon>Solanales</taxon>
        <taxon>Solanaceae</taxon>
        <taxon>Solanoideae</taxon>
        <taxon>Datureae</taxon>
        <taxon>Datura</taxon>
    </lineage>
</organism>
<keyword evidence="3" id="KW-1185">Reference proteome</keyword>
<dbReference type="EMBL" id="JACEIK010005590">
    <property type="protein sequence ID" value="MCE0481857.1"/>
    <property type="molecule type" value="Genomic_DNA"/>
</dbReference>
<evidence type="ECO:0000256" key="1">
    <source>
        <dbReference type="SAM" id="MobiDB-lite"/>
    </source>
</evidence>
<evidence type="ECO:0000313" key="3">
    <source>
        <dbReference type="Proteomes" id="UP000823775"/>
    </source>
</evidence>
<dbReference type="Proteomes" id="UP000823775">
    <property type="component" value="Unassembled WGS sequence"/>
</dbReference>
<proteinExistence type="predicted"/>
<sequence length="115" mass="12156">MREVGRRCRGLAAAAGGFSGGAAAVEVGFGQSGGRRGGKGEGGAISPVVNSGKGKEKGDRRWFRPEKMEESGRAFYERFKAVDMVGENGEIRLDERLGLKVIKMGRVAGLLEGRG</sequence>
<feature type="compositionally biased region" description="Gly residues" evidence="1">
    <location>
        <begin position="33"/>
        <end position="43"/>
    </location>
</feature>
<feature type="region of interest" description="Disordered" evidence="1">
    <location>
        <begin position="33"/>
        <end position="61"/>
    </location>
</feature>
<gene>
    <name evidence="2" type="ORF">HAX54_039954</name>
</gene>
<accession>A0ABS8VND6</accession>
<comment type="caution">
    <text evidence="2">The sequence shown here is derived from an EMBL/GenBank/DDBJ whole genome shotgun (WGS) entry which is preliminary data.</text>
</comment>
<evidence type="ECO:0000313" key="2">
    <source>
        <dbReference type="EMBL" id="MCE0481857.1"/>
    </source>
</evidence>